<feature type="transmembrane region" description="Helical" evidence="6">
    <location>
        <begin position="735"/>
        <end position="753"/>
    </location>
</feature>
<evidence type="ECO:0000259" key="7">
    <source>
        <dbReference type="Pfam" id="PF03176"/>
    </source>
</evidence>
<feature type="transmembrane region" description="Helical" evidence="6">
    <location>
        <begin position="274"/>
        <end position="297"/>
    </location>
</feature>
<dbReference type="Pfam" id="PF03176">
    <property type="entry name" value="MMPL"/>
    <property type="match status" value="1"/>
</dbReference>
<feature type="transmembrane region" description="Helical" evidence="6">
    <location>
        <begin position="696"/>
        <end position="715"/>
    </location>
</feature>
<dbReference type="PANTHER" id="PTHR33406:SF13">
    <property type="entry name" value="MEMBRANE PROTEIN YDFJ"/>
    <property type="match status" value="1"/>
</dbReference>
<dbReference type="GO" id="GO:0005886">
    <property type="term" value="C:plasma membrane"/>
    <property type="evidence" value="ECO:0007669"/>
    <property type="project" value="UniProtKB-SubCell"/>
</dbReference>
<evidence type="ECO:0000256" key="1">
    <source>
        <dbReference type="ARBA" id="ARBA00004651"/>
    </source>
</evidence>
<keyword evidence="2" id="KW-1003">Cell membrane</keyword>
<proteinExistence type="predicted"/>
<name>A0A858QAX8_9GAMM</name>
<reference evidence="9" key="1">
    <citation type="submission" date="2019-12" db="EMBL/GenBank/DDBJ databases">
        <authorList>
            <person name="Awala S.I."/>
            <person name="Rhee S.K."/>
        </authorList>
    </citation>
    <scope>NUCLEOTIDE SEQUENCE [LARGE SCALE GENOMIC DNA]</scope>
    <source>
        <strain evidence="9">IM1</strain>
    </source>
</reference>
<evidence type="ECO:0000256" key="2">
    <source>
        <dbReference type="ARBA" id="ARBA00022475"/>
    </source>
</evidence>
<dbReference type="EMBL" id="CP046565">
    <property type="protein sequence ID" value="QJD30836.1"/>
    <property type="molecule type" value="Genomic_DNA"/>
</dbReference>
<keyword evidence="3 6" id="KW-0812">Transmembrane</keyword>
<dbReference type="InterPro" id="IPR050545">
    <property type="entry name" value="Mycobact_MmpL"/>
</dbReference>
<evidence type="ECO:0000256" key="3">
    <source>
        <dbReference type="ARBA" id="ARBA00022692"/>
    </source>
</evidence>
<comment type="subcellular location">
    <subcellularLocation>
        <location evidence="1">Cell membrane</location>
        <topology evidence="1">Multi-pass membrane protein</topology>
    </subcellularLocation>
</comment>
<dbReference type="SUPFAM" id="SSF82866">
    <property type="entry name" value="Multidrug efflux transporter AcrB transmembrane domain"/>
    <property type="match status" value="2"/>
</dbReference>
<organism evidence="8 9">
    <name type="scientific">Methylococcus geothermalis</name>
    <dbReference type="NCBI Taxonomy" id="2681310"/>
    <lineage>
        <taxon>Bacteria</taxon>
        <taxon>Pseudomonadati</taxon>
        <taxon>Pseudomonadota</taxon>
        <taxon>Gammaproteobacteria</taxon>
        <taxon>Methylococcales</taxon>
        <taxon>Methylococcaceae</taxon>
        <taxon>Methylococcus</taxon>
    </lineage>
</organism>
<feature type="transmembrane region" description="Helical" evidence="6">
    <location>
        <begin position="759"/>
        <end position="781"/>
    </location>
</feature>
<feature type="transmembrane region" description="Helical" evidence="6">
    <location>
        <begin position="670"/>
        <end position="690"/>
    </location>
</feature>
<gene>
    <name evidence="8" type="ORF">GNH96_13245</name>
</gene>
<accession>A0A858QAX8</accession>
<evidence type="ECO:0000256" key="6">
    <source>
        <dbReference type="SAM" id="Phobius"/>
    </source>
</evidence>
<feature type="transmembrane region" description="Helical" evidence="6">
    <location>
        <begin position="248"/>
        <end position="267"/>
    </location>
</feature>
<feature type="transmembrane region" description="Helical" evidence="6">
    <location>
        <begin position="369"/>
        <end position="388"/>
    </location>
</feature>
<evidence type="ECO:0000256" key="5">
    <source>
        <dbReference type="ARBA" id="ARBA00023136"/>
    </source>
</evidence>
<feature type="transmembrane region" description="Helical" evidence="6">
    <location>
        <begin position="343"/>
        <end position="363"/>
    </location>
</feature>
<evidence type="ECO:0000256" key="4">
    <source>
        <dbReference type="ARBA" id="ARBA00022989"/>
    </source>
</evidence>
<sequence>MTASRRWPLVVWLVSVCVFAVAAGRMRLATDLSAFLPSRPSASEQLLIDQLREGPASRLILIAVEGATEAVRLRLSGLMADRLRQDARFSAVSNGAAAEGEPERELLFRRRYLLSPAVTPERFSVEGLRAAVRASIDRVASSTGLMTKSLLPSDPTGELLEILDRMETEARPETAGGVWVSRDRKRALLLAQIRAAGSDTDAQQQALAAIRAAFAGAAAQAGGTDARLMLSGPAVFTVEARERIKGEAIRLSAIGTALVVVLLLAVYRSVTALALGLVPVATGAAAGIAAVSLGFGVVYGMTLGFGATLIGEAVDYAIYLFVQAGEGSGEDGRRGWFDLYWSTIRLGVLTSVCGALPLALSGFPGFSQLGVYSIAGLLAAAAVTRWVLPGLLPGHFRIHDLSRAGEVLVRLASRLRPLRWLVPMAVALACAIIGLHRDTLWNEQLGALSPVPVEAQRRDAELRADLGAPDAGYLVVVRGADAESALQAAERASARLAALAGEGVIAGFQSASTYLPSRLTQSRRRDALPEERALRERFAAAVRSLPVRPDRFESFFADVRAAREAPLLTPGDLRGTRFALAVDSLLVPGAAGWTALLPLRAPAEDSGHGLEASRIRAALSDVQEAIFLDLKAETDHLYRGYLAEATRLSAGGAGAIILLLALALRSPGRVLRVCLPLAAGLAVVTAALVASGHQLTMLHLIGMMLAVAIGSNYCLFFDRLNQAGTTAPAGLGRTLVSLTLANLATVAVFGLLAGSSVPVLSAIGVMVAPGTFLALVISAMYSKLDGKCAA</sequence>
<dbReference type="AlphaFoldDB" id="A0A858QAX8"/>
<dbReference type="Gene3D" id="1.20.1640.10">
    <property type="entry name" value="Multidrug efflux transporter AcrB transmembrane domain"/>
    <property type="match status" value="2"/>
</dbReference>
<dbReference type="InterPro" id="IPR004869">
    <property type="entry name" value="MMPL_dom"/>
</dbReference>
<feature type="domain" description="Membrane transport protein MMPL" evidence="7">
    <location>
        <begin position="171"/>
        <end position="392"/>
    </location>
</feature>
<evidence type="ECO:0000313" key="9">
    <source>
        <dbReference type="Proteomes" id="UP000503004"/>
    </source>
</evidence>
<dbReference type="RefSeq" id="WP_169604111.1">
    <property type="nucleotide sequence ID" value="NZ_CP046565.1"/>
</dbReference>
<dbReference type="PANTHER" id="PTHR33406">
    <property type="entry name" value="MEMBRANE PROTEIN MJ1562-RELATED"/>
    <property type="match status" value="1"/>
</dbReference>
<dbReference type="KEGG" id="metu:GNH96_13245"/>
<keyword evidence="4 6" id="KW-1133">Transmembrane helix</keyword>
<keyword evidence="9" id="KW-1185">Reference proteome</keyword>
<dbReference type="Proteomes" id="UP000503004">
    <property type="component" value="Chromosome"/>
</dbReference>
<feature type="transmembrane region" description="Helical" evidence="6">
    <location>
        <begin position="645"/>
        <end position="663"/>
    </location>
</feature>
<protein>
    <submittedName>
        <fullName evidence="8">MMPL family transporter</fullName>
    </submittedName>
</protein>
<keyword evidence="5 6" id="KW-0472">Membrane</keyword>
<evidence type="ECO:0000313" key="8">
    <source>
        <dbReference type="EMBL" id="QJD30836.1"/>
    </source>
</evidence>